<dbReference type="Pfam" id="PF07244">
    <property type="entry name" value="POTRA"/>
    <property type="match status" value="1"/>
</dbReference>
<comment type="subcellular location">
    <subcellularLocation>
        <location evidence="1">Cell outer membrane</location>
    </subcellularLocation>
</comment>
<comment type="subunit">
    <text evidence="10">Interacts with TamB to form the translocation and assembly module (TAM).</text>
</comment>
<evidence type="ECO:0000256" key="7">
    <source>
        <dbReference type="ARBA" id="ARBA00023136"/>
    </source>
</evidence>
<dbReference type="EMBL" id="LR215729">
    <property type="protein sequence ID" value="VEV98887.1"/>
    <property type="molecule type" value="Genomic_DNA"/>
</dbReference>
<dbReference type="PANTHER" id="PTHR12815">
    <property type="entry name" value="SORTING AND ASSEMBLY MACHINERY SAMM50 PROTEIN FAMILY MEMBER"/>
    <property type="match status" value="1"/>
</dbReference>
<evidence type="ECO:0000256" key="1">
    <source>
        <dbReference type="ARBA" id="ARBA00004442"/>
    </source>
</evidence>
<dbReference type="InterPro" id="IPR039910">
    <property type="entry name" value="D15-like"/>
</dbReference>
<name>A0A653E7U7_9PSED</name>
<evidence type="ECO:0000256" key="10">
    <source>
        <dbReference type="ARBA" id="ARBA00093548"/>
    </source>
</evidence>
<dbReference type="AlphaFoldDB" id="A0A653E7U7"/>
<feature type="domain" description="POTRA" evidence="12">
    <location>
        <begin position="219"/>
        <end position="287"/>
    </location>
</feature>
<dbReference type="GO" id="GO:0009279">
    <property type="term" value="C:cell outer membrane"/>
    <property type="evidence" value="ECO:0007669"/>
    <property type="project" value="UniProtKB-SubCell"/>
</dbReference>
<evidence type="ECO:0000256" key="9">
    <source>
        <dbReference type="ARBA" id="ARBA00033063"/>
    </source>
</evidence>
<keyword evidence="7" id="KW-0472">Membrane</keyword>
<dbReference type="GO" id="GO:0097347">
    <property type="term" value="C:TAM protein secretion complex"/>
    <property type="evidence" value="ECO:0007669"/>
    <property type="project" value="TreeGrafter"/>
</dbReference>
<evidence type="ECO:0000256" key="2">
    <source>
        <dbReference type="ARBA" id="ARBA00010248"/>
    </source>
</evidence>
<dbReference type="GO" id="GO:0009306">
    <property type="term" value="P:protein secretion"/>
    <property type="evidence" value="ECO:0007669"/>
    <property type="project" value="TreeGrafter"/>
</dbReference>
<sequence length="607" mass="66980">MPDARICIHPNASAVPTVNAERLPARASIRSMTVVFKYLTSFLLALFSSVLLAEERLVVNIEPANKALKANVEGYVGDLGERDEKALLRFSHIASGQAEKALQALGYYQSTINTEVTDDSPAKLIINIEPGEPVHLRNVLVRVEGPAAAMTAFRPPKSARLQTGDVLNHGTYEAAKRHIENQASRYGFFSGKFTEQSLEINPETGTADIRLIYSSGERYQLGAVTFSGETILDEDLLRRMIPFEADSEYDSDKIAQLYQALRSSGYFENVQVDANPAQANDLTIPVNVGLDMRKPRSVGFGLGFSTDVGPRGKANWTRHWANSKGHSYGTEMELSAPRQNVGLFYDVPLDPPLTDKFRFAGGYQYEELADTDTLSKLLTVGPEWHRQLDSGWQRVISLKYQHEEYRLGDDEGLSTLLMPGISFAYLKSDSKIDPNQGYRLQLDVSAAKEGLLSDSDVVHVNALAKGLYTLAQRHRFLGRIQLGATESNGFGNVPPSLRFFAGGDQSVRGYDYQTLSPENSDGDKIGGKYMVSGTAEYQYSVADKWRIAGFYDAGNAFNNLDLPSLKSSVGFGLRWVSPVGPLRFDLAFPLNDDDSGVHFHFSMGPEL</sequence>
<feature type="domain" description="Bacterial surface antigen (D15)" evidence="11">
    <location>
        <begin position="374"/>
        <end position="604"/>
    </location>
</feature>
<dbReference type="Gene3D" id="2.40.160.50">
    <property type="entry name" value="membrane protein fhac: a member of the omp85/tpsb transporter family"/>
    <property type="match status" value="1"/>
</dbReference>
<dbReference type="PANTHER" id="PTHR12815:SF47">
    <property type="entry name" value="TRANSLOCATION AND ASSEMBLY MODULE SUBUNIT TAMA"/>
    <property type="match status" value="1"/>
</dbReference>
<evidence type="ECO:0000256" key="4">
    <source>
        <dbReference type="ARBA" id="ARBA00022452"/>
    </source>
</evidence>
<comment type="similarity">
    <text evidence="2">Belongs to the TamA family.</text>
</comment>
<organism evidence="14">
    <name type="scientific">Pseudomonas marincola</name>
    <dbReference type="NCBI Taxonomy" id="437900"/>
    <lineage>
        <taxon>Bacteria</taxon>
        <taxon>Pseudomonadati</taxon>
        <taxon>Pseudomonadota</taxon>
        <taxon>Gammaproteobacteria</taxon>
        <taxon>Pseudomonadales</taxon>
        <taxon>Pseudomonadaceae</taxon>
        <taxon>Pseudomonas</taxon>
    </lineage>
</organism>
<evidence type="ECO:0000256" key="5">
    <source>
        <dbReference type="ARBA" id="ARBA00022692"/>
    </source>
</evidence>
<feature type="domain" description="TamA POTRA" evidence="13">
    <location>
        <begin position="59"/>
        <end position="130"/>
    </location>
</feature>
<proteinExistence type="inferred from homology"/>
<evidence type="ECO:0000256" key="6">
    <source>
        <dbReference type="ARBA" id="ARBA00022729"/>
    </source>
</evidence>
<keyword evidence="5" id="KW-0812">Transmembrane</keyword>
<dbReference type="InterPro" id="IPR010827">
    <property type="entry name" value="BamA/TamA_POTRA"/>
</dbReference>
<dbReference type="InterPro" id="IPR035243">
    <property type="entry name" value="TamA_POTRA_Dom_1"/>
</dbReference>
<dbReference type="InterPro" id="IPR000184">
    <property type="entry name" value="Bac_surfAg_D15"/>
</dbReference>
<evidence type="ECO:0000256" key="8">
    <source>
        <dbReference type="ARBA" id="ARBA00023237"/>
    </source>
</evidence>
<keyword evidence="4" id="KW-1134">Transmembrane beta strand</keyword>
<protein>
    <recommendedName>
        <fullName evidence="3">Translocation and assembly module subunit TamA</fullName>
    </recommendedName>
    <alternativeName>
        <fullName evidence="9">Autotransporter assembly factor TamA</fullName>
    </alternativeName>
</protein>
<reference evidence="14" key="1">
    <citation type="submission" date="2019-02" db="EMBL/GenBank/DDBJ databases">
        <authorList>
            <consortium name="Genoscope - CEA"/>
            <person name="William W."/>
        </authorList>
    </citation>
    <scope>NUCLEOTIDE SEQUENCE [LARGE SCALE GENOMIC DNA]</scope>
    <source>
        <strain evidence="14">YSy11</strain>
    </source>
</reference>
<keyword evidence="6" id="KW-0732">Signal</keyword>
<evidence type="ECO:0000259" key="12">
    <source>
        <dbReference type="Pfam" id="PF07244"/>
    </source>
</evidence>
<evidence type="ECO:0000259" key="13">
    <source>
        <dbReference type="Pfam" id="PF17243"/>
    </source>
</evidence>
<gene>
    <name evidence="14" type="ORF">PMYSY11_3843</name>
</gene>
<dbReference type="Pfam" id="PF01103">
    <property type="entry name" value="Omp85"/>
    <property type="match status" value="1"/>
</dbReference>
<dbReference type="Gene3D" id="3.10.20.310">
    <property type="entry name" value="membrane protein fhac"/>
    <property type="match status" value="3"/>
</dbReference>
<accession>A0A653E7U7</accession>
<evidence type="ECO:0000313" key="14">
    <source>
        <dbReference type="EMBL" id="VEV98887.1"/>
    </source>
</evidence>
<dbReference type="FunFam" id="2.40.160.50:FF:000012">
    <property type="entry name" value="Outer membrane protein Omp85 family"/>
    <property type="match status" value="1"/>
</dbReference>
<dbReference type="Pfam" id="PF17243">
    <property type="entry name" value="POTRA_TamA_1"/>
    <property type="match status" value="1"/>
</dbReference>
<keyword evidence="8" id="KW-0998">Cell outer membrane</keyword>
<evidence type="ECO:0000256" key="3">
    <source>
        <dbReference type="ARBA" id="ARBA00015419"/>
    </source>
</evidence>
<evidence type="ECO:0000259" key="11">
    <source>
        <dbReference type="Pfam" id="PF01103"/>
    </source>
</evidence>